<evidence type="ECO:0000259" key="1">
    <source>
        <dbReference type="Pfam" id="PF12937"/>
    </source>
</evidence>
<organism evidence="2 3">
    <name type="scientific">Amniculicola lignicola CBS 123094</name>
    <dbReference type="NCBI Taxonomy" id="1392246"/>
    <lineage>
        <taxon>Eukaryota</taxon>
        <taxon>Fungi</taxon>
        <taxon>Dikarya</taxon>
        <taxon>Ascomycota</taxon>
        <taxon>Pezizomycotina</taxon>
        <taxon>Dothideomycetes</taxon>
        <taxon>Pleosporomycetidae</taxon>
        <taxon>Pleosporales</taxon>
        <taxon>Amniculicolaceae</taxon>
        <taxon>Amniculicola</taxon>
    </lineage>
</organism>
<proteinExistence type="predicted"/>
<feature type="domain" description="F-box" evidence="1">
    <location>
        <begin position="10"/>
        <end position="54"/>
    </location>
</feature>
<reference evidence="2" key="1">
    <citation type="journal article" date="2020" name="Stud. Mycol.">
        <title>101 Dothideomycetes genomes: a test case for predicting lifestyles and emergence of pathogens.</title>
        <authorList>
            <person name="Haridas S."/>
            <person name="Albert R."/>
            <person name="Binder M."/>
            <person name="Bloem J."/>
            <person name="Labutti K."/>
            <person name="Salamov A."/>
            <person name="Andreopoulos B."/>
            <person name="Baker S."/>
            <person name="Barry K."/>
            <person name="Bills G."/>
            <person name="Bluhm B."/>
            <person name="Cannon C."/>
            <person name="Castanera R."/>
            <person name="Culley D."/>
            <person name="Daum C."/>
            <person name="Ezra D."/>
            <person name="Gonzalez J."/>
            <person name="Henrissat B."/>
            <person name="Kuo A."/>
            <person name="Liang C."/>
            <person name="Lipzen A."/>
            <person name="Lutzoni F."/>
            <person name="Magnuson J."/>
            <person name="Mondo S."/>
            <person name="Nolan M."/>
            <person name="Ohm R."/>
            <person name="Pangilinan J."/>
            <person name="Park H.-J."/>
            <person name="Ramirez L."/>
            <person name="Alfaro M."/>
            <person name="Sun H."/>
            <person name="Tritt A."/>
            <person name="Yoshinaga Y."/>
            <person name="Zwiers L.-H."/>
            <person name="Turgeon B."/>
            <person name="Goodwin S."/>
            <person name="Spatafora J."/>
            <person name="Crous P."/>
            <person name="Grigoriev I."/>
        </authorList>
    </citation>
    <scope>NUCLEOTIDE SEQUENCE</scope>
    <source>
        <strain evidence="2">CBS 123094</strain>
    </source>
</reference>
<dbReference type="InterPro" id="IPR001810">
    <property type="entry name" value="F-box_dom"/>
</dbReference>
<dbReference type="Proteomes" id="UP000799779">
    <property type="component" value="Unassembled WGS sequence"/>
</dbReference>
<evidence type="ECO:0000313" key="2">
    <source>
        <dbReference type="EMBL" id="KAF1995890.1"/>
    </source>
</evidence>
<keyword evidence="3" id="KW-1185">Reference proteome</keyword>
<protein>
    <recommendedName>
        <fullName evidence="1">F-box domain-containing protein</fullName>
    </recommendedName>
</protein>
<dbReference type="EMBL" id="ML977632">
    <property type="protein sequence ID" value="KAF1995890.1"/>
    <property type="molecule type" value="Genomic_DNA"/>
</dbReference>
<dbReference type="Pfam" id="PF12937">
    <property type="entry name" value="F-box-like"/>
    <property type="match status" value="1"/>
</dbReference>
<dbReference type="CDD" id="cd09917">
    <property type="entry name" value="F-box_SF"/>
    <property type="match status" value="1"/>
</dbReference>
<accession>A0A6A5W2C4</accession>
<evidence type="ECO:0000313" key="3">
    <source>
        <dbReference type="Proteomes" id="UP000799779"/>
    </source>
</evidence>
<name>A0A6A5W2C4_9PLEO</name>
<dbReference type="SUPFAM" id="SSF81383">
    <property type="entry name" value="F-box domain"/>
    <property type="match status" value="1"/>
</dbReference>
<sequence length="188" mass="21676">MESAKPYAPVLPAELMIQIFLDPVLDLYDVLRCAGVNRFWYQIAYQQNPVRRKLFLPLLDKSRNGIPTLRLAKGEPPNTIRRHARAYPQATLVVGPNPDTPQSAPWYLFLHPVIGQNRYSTRPDRSTEPPYFIGYQYENRAPIYAKLCRYHPPSSSSGPGQESWRKMCVTWPPVNKVKVKVDHGHLMY</sequence>
<gene>
    <name evidence="2" type="ORF">P154DRAFT_525990</name>
</gene>
<dbReference type="Gene3D" id="1.20.1280.50">
    <property type="match status" value="1"/>
</dbReference>
<dbReference type="AlphaFoldDB" id="A0A6A5W2C4"/>
<dbReference type="InterPro" id="IPR036047">
    <property type="entry name" value="F-box-like_dom_sf"/>
</dbReference>